<dbReference type="Proteomes" id="UP000887565">
    <property type="component" value="Unplaced"/>
</dbReference>
<name>A0A915K0A5_ROMCU</name>
<evidence type="ECO:0000313" key="1">
    <source>
        <dbReference type="Proteomes" id="UP000887565"/>
    </source>
</evidence>
<reference evidence="2" key="1">
    <citation type="submission" date="2022-11" db="UniProtKB">
        <authorList>
            <consortium name="WormBaseParasite"/>
        </authorList>
    </citation>
    <scope>IDENTIFICATION</scope>
</reference>
<proteinExistence type="predicted"/>
<dbReference type="AlphaFoldDB" id="A0A915K0A5"/>
<dbReference type="WBParaSite" id="nRc.2.0.1.t31313-RA">
    <property type="protein sequence ID" value="nRc.2.0.1.t31313-RA"/>
    <property type="gene ID" value="nRc.2.0.1.g31313"/>
</dbReference>
<keyword evidence="1" id="KW-1185">Reference proteome</keyword>
<sequence>MSCKVTTLACLSCLSRETSRIAVHGAPSSCSSRICFRATRAPVKRDLPLTFGGEPLHGVALVALTKQDARRQ</sequence>
<evidence type="ECO:0000313" key="2">
    <source>
        <dbReference type="WBParaSite" id="nRc.2.0.1.t31313-RA"/>
    </source>
</evidence>
<organism evidence="1 2">
    <name type="scientific">Romanomermis culicivorax</name>
    <name type="common">Nematode worm</name>
    <dbReference type="NCBI Taxonomy" id="13658"/>
    <lineage>
        <taxon>Eukaryota</taxon>
        <taxon>Metazoa</taxon>
        <taxon>Ecdysozoa</taxon>
        <taxon>Nematoda</taxon>
        <taxon>Enoplea</taxon>
        <taxon>Dorylaimia</taxon>
        <taxon>Mermithida</taxon>
        <taxon>Mermithoidea</taxon>
        <taxon>Mermithidae</taxon>
        <taxon>Romanomermis</taxon>
    </lineage>
</organism>
<accession>A0A915K0A5</accession>
<protein>
    <submittedName>
        <fullName evidence="2">Uncharacterized protein</fullName>
    </submittedName>
</protein>